<protein>
    <submittedName>
        <fullName evidence="2">ParA family protein</fullName>
    </submittedName>
</protein>
<keyword evidence="3" id="KW-1185">Reference proteome</keyword>
<dbReference type="PANTHER" id="PTHR13696">
    <property type="entry name" value="P-LOOP CONTAINING NUCLEOSIDE TRIPHOSPHATE HYDROLASE"/>
    <property type="match status" value="1"/>
</dbReference>
<evidence type="ECO:0000313" key="2">
    <source>
        <dbReference type="EMBL" id="MBC5685365.1"/>
    </source>
</evidence>
<reference evidence="2 3" key="1">
    <citation type="submission" date="2020-08" db="EMBL/GenBank/DDBJ databases">
        <title>Genome public.</title>
        <authorList>
            <person name="Liu C."/>
            <person name="Sun Q."/>
        </authorList>
    </citation>
    <scope>NUCLEOTIDE SEQUENCE [LARGE SCALE GENOMIC DNA]</scope>
    <source>
        <strain evidence="2 3">NSJ-9</strain>
    </source>
</reference>
<organism evidence="2 3">
    <name type="scientific">Roseburia lenta</name>
    <dbReference type="NCBI Taxonomy" id="2763061"/>
    <lineage>
        <taxon>Bacteria</taxon>
        <taxon>Bacillati</taxon>
        <taxon>Bacillota</taxon>
        <taxon>Clostridia</taxon>
        <taxon>Lachnospirales</taxon>
        <taxon>Lachnospiraceae</taxon>
        <taxon>Roseburia</taxon>
    </lineage>
</organism>
<accession>A0ABR7GD55</accession>
<dbReference type="EMBL" id="JACOPG010000001">
    <property type="protein sequence ID" value="MBC5685365.1"/>
    <property type="molecule type" value="Genomic_DNA"/>
</dbReference>
<dbReference type="SUPFAM" id="SSF52540">
    <property type="entry name" value="P-loop containing nucleoside triphosphate hydrolases"/>
    <property type="match status" value="1"/>
</dbReference>
<dbReference type="RefSeq" id="WP_186853710.1">
    <property type="nucleotide sequence ID" value="NZ_JACOPG010000001.1"/>
</dbReference>
<evidence type="ECO:0000259" key="1">
    <source>
        <dbReference type="Pfam" id="PF13614"/>
    </source>
</evidence>
<dbReference type="Pfam" id="PF13614">
    <property type="entry name" value="AAA_31"/>
    <property type="match status" value="1"/>
</dbReference>
<dbReference type="InterPro" id="IPR050678">
    <property type="entry name" value="DNA_Partitioning_ATPase"/>
</dbReference>
<dbReference type="Gene3D" id="3.40.50.300">
    <property type="entry name" value="P-loop containing nucleotide triphosphate hydrolases"/>
    <property type="match status" value="1"/>
</dbReference>
<feature type="domain" description="AAA" evidence="1">
    <location>
        <begin position="1"/>
        <end position="161"/>
    </location>
</feature>
<gene>
    <name evidence="2" type="ORF">H8R94_01825</name>
</gene>
<dbReference type="InterPro" id="IPR025669">
    <property type="entry name" value="AAA_dom"/>
</dbReference>
<dbReference type="Proteomes" id="UP000643810">
    <property type="component" value="Unassembled WGS sequence"/>
</dbReference>
<evidence type="ECO:0000313" key="3">
    <source>
        <dbReference type="Proteomes" id="UP000643810"/>
    </source>
</evidence>
<dbReference type="InterPro" id="IPR027417">
    <property type="entry name" value="P-loop_NTPase"/>
</dbReference>
<dbReference type="CDD" id="cd02042">
    <property type="entry name" value="ParAB_family"/>
    <property type="match status" value="1"/>
</dbReference>
<name>A0ABR7GD55_9FIRM</name>
<comment type="caution">
    <text evidence="2">The sequence shown here is derived from an EMBL/GenBank/DDBJ whole genome shotgun (WGS) entry which is preliminary data.</text>
</comment>
<dbReference type="PANTHER" id="PTHR13696:SF99">
    <property type="entry name" value="COBYRINIC ACID AC-DIAMIDE SYNTHASE"/>
    <property type="match status" value="1"/>
</dbReference>
<proteinExistence type="predicted"/>
<sequence length="254" mass="28723">MKTITVWNRKGGVGKTTLSFNLASCLATEHQKKVLGIDLDEQKNFSLMLEKGTGRTKADIVKLAKDNFKDMKKAVYKGKNVDYIRGSHAKAYVQTINGLYEGLKSLRDYDYVIIDCPASFSHIVQSAIYAADFVLVPIGLDAFSKDNLNLVSTSIESVRQAKELNEMEVDEEDFMVDIPWSIVVNRVANRKNQKETFTDLVYKHDYPMLDICISETTTVATANSMKKPVYLHRSHATVAQDIRDMVDLIREEVE</sequence>